<dbReference type="InterPro" id="IPR024861">
    <property type="entry name" value="Donson"/>
</dbReference>
<feature type="compositionally biased region" description="Polar residues" evidence="5">
    <location>
        <begin position="27"/>
        <end position="37"/>
    </location>
</feature>
<reference evidence="6" key="1">
    <citation type="submission" date="2025-08" db="UniProtKB">
        <authorList>
            <consortium name="Ensembl"/>
        </authorList>
    </citation>
    <scope>IDENTIFICATION</scope>
</reference>
<keyword evidence="7" id="KW-1185">Reference proteome</keyword>
<name>A0A8C5FUC0_GADMO</name>
<comment type="similarity">
    <text evidence="4">Belongs to the DONSON family.</text>
</comment>
<feature type="compositionally biased region" description="Basic and acidic residues" evidence="5">
    <location>
        <begin position="324"/>
        <end position="352"/>
    </location>
</feature>
<reference evidence="6" key="2">
    <citation type="submission" date="2025-09" db="UniProtKB">
        <authorList>
            <consortium name="Ensembl"/>
        </authorList>
    </citation>
    <scope>IDENTIFICATION</scope>
</reference>
<dbReference type="GO" id="GO:0005634">
    <property type="term" value="C:nucleus"/>
    <property type="evidence" value="ECO:0007669"/>
    <property type="project" value="UniProtKB-SubCell"/>
</dbReference>
<keyword evidence="2" id="KW-0217">Developmental protein</keyword>
<accession>A0A8C5FUC0</accession>
<keyword evidence="3" id="KW-0539">Nucleus</keyword>
<proteinExistence type="inferred from homology"/>
<feature type="region of interest" description="Disordered" evidence="5">
    <location>
        <begin position="1"/>
        <end position="52"/>
    </location>
</feature>
<evidence type="ECO:0000256" key="5">
    <source>
        <dbReference type="SAM" id="MobiDB-lite"/>
    </source>
</evidence>
<evidence type="ECO:0000256" key="2">
    <source>
        <dbReference type="ARBA" id="ARBA00022473"/>
    </source>
</evidence>
<evidence type="ECO:0008006" key="8">
    <source>
        <dbReference type="Google" id="ProtNLM"/>
    </source>
</evidence>
<dbReference type="PANTHER" id="PTHR12972">
    <property type="entry name" value="DOWNSTREAM NEIGHBOR OF SON"/>
    <property type="match status" value="1"/>
</dbReference>
<dbReference type="Proteomes" id="UP000694546">
    <property type="component" value="Chromosome 7"/>
</dbReference>
<dbReference type="GO" id="GO:0033260">
    <property type="term" value="P:nuclear DNA replication"/>
    <property type="evidence" value="ECO:0007669"/>
    <property type="project" value="TreeGrafter"/>
</dbReference>
<dbReference type="PRINTS" id="PR02064">
    <property type="entry name" value="DONSON"/>
</dbReference>
<evidence type="ECO:0000313" key="6">
    <source>
        <dbReference type="Ensembl" id="ENSGMOP00000062073.1"/>
    </source>
</evidence>
<organism evidence="6 7">
    <name type="scientific">Gadus morhua</name>
    <name type="common">Atlantic cod</name>
    <dbReference type="NCBI Taxonomy" id="8049"/>
    <lineage>
        <taxon>Eukaryota</taxon>
        <taxon>Metazoa</taxon>
        <taxon>Chordata</taxon>
        <taxon>Craniata</taxon>
        <taxon>Vertebrata</taxon>
        <taxon>Euteleostomi</taxon>
        <taxon>Actinopterygii</taxon>
        <taxon>Neopterygii</taxon>
        <taxon>Teleostei</taxon>
        <taxon>Neoteleostei</taxon>
        <taxon>Acanthomorphata</taxon>
        <taxon>Zeiogadaria</taxon>
        <taxon>Gadariae</taxon>
        <taxon>Gadiformes</taxon>
        <taxon>Gadoidei</taxon>
        <taxon>Gadidae</taxon>
        <taxon>Gadus</taxon>
    </lineage>
</organism>
<dbReference type="GeneTree" id="ENSGT00390000000447"/>
<protein>
    <recommendedName>
        <fullName evidence="8">Protein downstream neighbor of Son</fullName>
    </recommendedName>
</protein>
<feature type="compositionally biased region" description="Acidic residues" evidence="5">
    <location>
        <begin position="364"/>
        <end position="375"/>
    </location>
</feature>
<dbReference type="AlphaFoldDB" id="A0A8C5FUC0"/>
<comment type="subcellular location">
    <subcellularLocation>
        <location evidence="1">Nucleus</location>
    </subcellularLocation>
</comment>
<dbReference type="Ensembl" id="ENSGMOT00000060453.1">
    <property type="protein sequence ID" value="ENSGMOP00000062073.1"/>
    <property type="gene ID" value="ENSGMOG00000005104.2"/>
</dbReference>
<gene>
    <name evidence="6" type="primary">donson</name>
</gene>
<evidence type="ECO:0000313" key="7">
    <source>
        <dbReference type="Proteomes" id="UP000694546"/>
    </source>
</evidence>
<dbReference type="PANTHER" id="PTHR12972:SF0">
    <property type="entry name" value="PROTEIN DOWNSTREAM NEIGHBOR OF SON"/>
    <property type="match status" value="1"/>
</dbReference>
<sequence length="579" mass="63725">MSQQPGYSPSFKRPAEIMRLRRKRTQGESQGSCSSQRGAAAFVPGDSDPSTECVRPFSPGPLLTLQNRSGGGVKRRNPFASIENTCNSAKKRLIIYNDDEKEEYTESVVLGVAENTKIMDGGTSKMADGELSPNKVLLLSDSLVEAQLQVMQHTFSKKRLDFSEEDSLFDEEEEAEKIPLPKEPRSCSELRCAFQQSLVYWQHPSLPWLSLFPRINAERSFSGKSTPWAQDPVLQQSLMSEWSASLSSLYSLLKARLCPYFYLCSYQFTVLFRAAGLSGADSITALLSPTTRGLREAMRAEGIEFTLPLVEEHKKSKERHHNKTPKDNTESSESRSGDRGEKVVIDGEKSEQRGAAGGGCHNDDVDDDDDEDDDGGFSWLMEMGVQDKIKKPDGLSIQLRKDRHAVSLDHLPDSVVRVEGPHTFTLINFLINCKSLVAVSGSQAGLPPTLLAPNAFKGASMMTLKARSVNVKTQVRSTFQDVCSLELTGPILPSSLHAVTRLLRPAQRGGFSAALYTHAPTAVLNTHTARDSVGEAEGAELASCGLHPTSVQQLQQPPTLGKTSLRQLHMSNYNYTWLS</sequence>
<evidence type="ECO:0000256" key="3">
    <source>
        <dbReference type="ARBA" id="ARBA00023242"/>
    </source>
</evidence>
<evidence type="ECO:0000256" key="1">
    <source>
        <dbReference type="ARBA" id="ARBA00004123"/>
    </source>
</evidence>
<feature type="region of interest" description="Disordered" evidence="5">
    <location>
        <begin position="311"/>
        <end position="378"/>
    </location>
</feature>
<evidence type="ECO:0000256" key="4">
    <source>
        <dbReference type="ARBA" id="ARBA00025806"/>
    </source>
</evidence>